<name>A0ABZ0CXC2_9BURK</name>
<dbReference type="PANTHER" id="PTHR48207:SF3">
    <property type="entry name" value="SUCCINATE--HYDROXYMETHYLGLUTARATE COA-TRANSFERASE"/>
    <property type="match status" value="1"/>
</dbReference>
<dbReference type="EMBL" id="CP136336">
    <property type="protein sequence ID" value="WOB07617.1"/>
    <property type="molecule type" value="Genomic_DNA"/>
</dbReference>
<keyword evidence="1" id="KW-0808">Transferase</keyword>
<keyword evidence="3" id="KW-1185">Reference proteome</keyword>
<dbReference type="InterPro" id="IPR003673">
    <property type="entry name" value="CoA-Trfase_fam_III"/>
</dbReference>
<evidence type="ECO:0000313" key="3">
    <source>
        <dbReference type="Proteomes" id="UP001303946"/>
    </source>
</evidence>
<organism evidence="2 3">
    <name type="scientific">Piscinibacter gummiphilus</name>
    <dbReference type="NCBI Taxonomy" id="946333"/>
    <lineage>
        <taxon>Bacteria</taxon>
        <taxon>Pseudomonadati</taxon>
        <taxon>Pseudomonadota</taxon>
        <taxon>Betaproteobacteria</taxon>
        <taxon>Burkholderiales</taxon>
        <taxon>Sphaerotilaceae</taxon>
        <taxon>Piscinibacter</taxon>
    </lineage>
</organism>
<sequence length="398" mass="43617">MTTPSLPLSRYTVLDLTIARAGPTAVRLLADWGARVIRIEAPPRQSTGNITGALRRNADEQNLHRNKRSLCIDLKHPKGVALLHDLVKKADVVVENFRADVKTRLGLDYEQLKAINPRIILASISGFGQDGPYRDRPGVDQIVQGLAGLMSITGEPGHGPMRAGIAVSDTSAGMFLGQGILLALLHREHTGEGQWVHTSLLEAMLNKLDFQGARYTMSGEVPRQQGNFHPTAVPMGVFEAEDGLVNVAASTQKMWAAMCKVLNADDLFNDPDYVDVRSRVKHRERLNVDVNTLTRRFRTQELVEKLNAVGVPCGPINDIGQAFNDPQTQHLRMTRPAKHPVLGEVKLVRSPINLSGFPHPEAFHHAAPDAGEHSRELLAELGFDADTIDNLKEQGAIA</sequence>
<dbReference type="RefSeq" id="WP_316700274.1">
    <property type="nucleotide sequence ID" value="NZ_CP136336.1"/>
</dbReference>
<dbReference type="Gene3D" id="3.30.1540.10">
    <property type="entry name" value="formyl-coa transferase, domain 3"/>
    <property type="match status" value="1"/>
</dbReference>
<dbReference type="Proteomes" id="UP001303946">
    <property type="component" value="Chromosome"/>
</dbReference>
<evidence type="ECO:0000313" key="2">
    <source>
        <dbReference type="EMBL" id="WOB07617.1"/>
    </source>
</evidence>
<dbReference type="Gene3D" id="3.40.50.10540">
    <property type="entry name" value="Crotonobetainyl-coa:carnitine coa-transferase, domain 1"/>
    <property type="match status" value="1"/>
</dbReference>
<dbReference type="PANTHER" id="PTHR48207">
    <property type="entry name" value="SUCCINATE--HYDROXYMETHYLGLUTARATE COA-TRANSFERASE"/>
    <property type="match status" value="1"/>
</dbReference>
<dbReference type="InterPro" id="IPR023606">
    <property type="entry name" value="CoA-Trfase_III_dom_1_sf"/>
</dbReference>
<dbReference type="InterPro" id="IPR050483">
    <property type="entry name" value="CoA-transferase_III_domain"/>
</dbReference>
<protein>
    <submittedName>
        <fullName evidence="2">CaiB/BaiF CoA-transferase family protein</fullName>
    </submittedName>
</protein>
<dbReference type="Pfam" id="PF02515">
    <property type="entry name" value="CoA_transf_3"/>
    <property type="match status" value="1"/>
</dbReference>
<dbReference type="SUPFAM" id="SSF89796">
    <property type="entry name" value="CoA-transferase family III (CaiB/BaiF)"/>
    <property type="match status" value="1"/>
</dbReference>
<reference evidence="2 3" key="1">
    <citation type="submission" date="2023-10" db="EMBL/GenBank/DDBJ databases">
        <title>Bacteria for the degradation of biodegradable plastic PBAT(Polybutylene adipate terephthalate).</title>
        <authorList>
            <person name="Weon H.-Y."/>
            <person name="Yeon J."/>
        </authorList>
    </citation>
    <scope>NUCLEOTIDE SEQUENCE [LARGE SCALE GENOMIC DNA]</scope>
    <source>
        <strain evidence="2 3">SBD 7-3</strain>
    </source>
</reference>
<accession>A0ABZ0CXC2</accession>
<dbReference type="InterPro" id="IPR044855">
    <property type="entry name" value="CoA-Trfase_III_dom3_sf"/>
</dbReference>
<gene>
    <name evidence="2" type="ORF">RXV79_22230</name>
</gene>
<proteinExistence type="predicted"/>
<evidence type="ECO:0000256" key="1">
    <source>
        <dbReference type="ARBA" id="ARBA00022679"/>
    </source>
</evidence>